<reference evidence="9 10" key="1">
    <citation type="submission" date="2020-10" db="EMBL/GenBank/DDBJ databases">
        <title>Plant Genome Project.</title>
        <authorList>
            <person name="Zhang R.-G."/>
        </authorList>
    </citation>
    <scope>NUCLEOTIDE SEQUENCE [LARGE SCALE GENOMIC DNA]</scope>
    <source>
        <strain evidence="9">FAFU-HL-1</strain>
        <tissue evidence="9">Leaf</tissue>
    </source>
</reference>
<proteinExistence type="inferred from homology"/>
<evidence type="ECO:0000256" key="5">
    <source>
        <dbReference type="ARBA" id="ARBA00023163"/>
    </source>
</evidence>
<evidence type="ECO:0000259" key="8">
    <source>
        <dbReference type="PROSITE" id="PS51294"/>
    </source>
</evidence>
<dbReference type="Pfam" id="PF00249">
    <property type="entry name" value="Myb_DNA-binding"/>
    <property type="match status" value="2"/>
</dbReference>
<dbReference type="InterPro" id="IPR001005">
    <property type="entry name" value="SANT/Myb"/>
</dbReference>
<feature type="compositionally biased region" description="Basic and acidic residues" evidence="7">
    <location>
        <begin position="578"/>
        <end position="592"/>
    </location>
</feature>
<dbReference type="PANTHER" id="PTHR31499">
    <property type="entry name" value="MYB FAMILY TRANSCRIPTION FACTOR PHL11"/>
    <property type="match status" value="1"/>
</dbReference>
<dbReference type="NCBIfam" id="TIGR01557">
    <property type="entry name" value="myb_SHAQKYF"/>
    <property type="match status" value="2"/>
</dbReference>
<dbReference type="EMBL" id="JADGMS010000016">
    <property type="protein sequence ID" value="KAF9664671.1"/>
    <property type="molecule type" value="Genomic_DNA"/>
</dbReference>
<dbReference type="InterPro" id="IPR006447">
    <property type="entry name" value="Myb_dom_plants"/>
</dbReference>
<dbReference type="GO" id="GO:0003700">
    <property type="term" value="F:DNA-binding transcription factor activity"/>
    <property type="evidence" value="ECO:0007669"/>
    <property type="project" value="InterPro"/>
</dbReference>
<feature type="region of interest" description="Disordered" evidence="7">
    <location>
        <begin position="567"/>
        <end position="606"/>
    </location>
</feature>
<feature type="domain" description="HTH myb-type" evidence="8">
    <location>
        <begin position="610"/>
        <end position="668"/>
    </location>
</feature>
<dbReference type="PANTHER" id="PTHR31499:SF80">
    <property type="entry name" value="HTH MYB-TYPE DOMAIN-CONTAINING PROTEIN"/>
    <property type="match status" value="1"/>
</dbReference>
<dbReference type="AlphaFoldDB" id="A0A835MKV2"/>
<dbReference type="Proteomes" id="UP000657918">
    <property type="component" value="Chromosome 16"/>
</dbReference>
<dbReference type="SUPFAM" id="SSF46689">
    <property type="entry name" value="Homeodomain-like"/>
    <property type="match status" value="2"/>
</dbReference>
<feature type="region of interest" description="Disordered" evidence="7">
    <location>
        <begin position="291"/>
        <end position="310"/>
    </location>
</feature>
<dbReference type="InterPro" id="IPR009057">
    <property type="entry name" value="Homeodomain-like_sf"/>
</dbReference>
<dbReference type="InterPro" id="IPR046955">
    <property type="entry name" value="PHR1-like"/>
</dbReference>
<evidence type="ECO:0000313" key="10">
    <source>
        <dbReference type="Proteomes" id="UP000657918"/>
    </source>
</evidence>
<feature type="compositionally biased region" description="Basic and acidic residues" evidence="7">
    <location>
        <begin position="296"/>
        <end position="306"/>
    </location>
</feature>
<organism evidence="9 10">
    <name type="scientific">Salix dunnii</name>
    <dbReference type="NCBI Taxonomy" id="1413687"/>
    <lineage>
        <taxon>Eukaryota</taxon>
        <taxon>Viridiplantae</taxon>
        <taxon>Streptophyta</taxon>
        <taxon>Embryophyta</taxon>
        <taxon>Tracheophyta</taxon>
        <taxon>Spermatophyta</taxon>
        <taxon>Magnoliopsida</taxon>
        <taxon>eudicotyledons</taxon>
        <taxon>Gunneridae</taxon>
        <taxon>Pentapetalae</taxon>
        <taxon>rosids</taxon>
        <taxon>fabids</taxon>
        <taxon>Malpighiales</taxon>
        <taxon>Salicaceae</taxon>
        <taxon>Saliceae</taxon>
        <taxon>Salix</taxon>
    </lineage>
</organism>
<evidence type="ECO:0000256" key="7">
    <source>
        <dbReference type="SAM" id="MobiDB-lite"/>
    </source>
</evidence>
<keyword evidence="4" id="KW-0175">Coiled coil</keyword>
<accession>A0A835MKV2</accession>
<keyword evidence="3" id="KW-0805">Transcription regulation</keyword>
<evidence type="ECO:0000256" key="1">
    <source>
        <dbReference type="ARBA" id="ARBA00004123"/>
    </source>
</evidence>
<dbReference type="GO" id="GO:0003677">
    <property type="term" value="F:DNA binding"/>
    <property type="evidence" value="ECO:0007669"/>
    <property type="project" value="InterPro"/>
</dbReference>
<evidence type="ECO:0000256" key="6">
    <source>
        <dbReference type="ARBA" id="ARBA00023242"/>
    </source>
</evidence>
<comment type="caution">
    <text evidence="9">The sequence shown here is derived from an EMBL/GenBank/DDBJ whole genome shotgun (WGS) entry which is preliminary data.</text>
</comment>
<keyword evidence="5" id="KW-0804">Transcription</keyword>
<dbReference type="InterPro" id="IPR017930">
    <property type="entry name" value="Myb_dom"/>
</dbReference>
<evidence type="ECO:0000256" key="2">
    <source>
        <dbReference type="ARBA" id="ARBA00006783"/>
    </source>
</evidence>
<evidence type="ECO:0000313" key="9">
    <source>
        <dbReference type="EMBL" id="KAF9664671.1"/>
    </source>
</evidence>
<dbReference type="PROSITE" id="PS51294">
    <property type="entry name" value="HTH_MYB"/>
    <property type="match status" value="1"/>
</dbReference>
<keyword evidence="6" id="KW-0539">Nucleus</keyword>
<dbReference type="Gene3D" id="1.10.10.60">
    <property type="entry name" value="Homeodomain-like"/>
    <property type="match status" value="2"/>
</dbReference>
<dbReference type="FunFam" id="1.10.10.60:FF:000002">
    <property type="entry name" value="Myb family transcription factor"/>
    <property type="match status" value="1"/>
</dbReference>
<sequence length="746" mass="84258">MLARNLNRISLCSILLGKFVSGDFAHLSSQYFGNHQIRNMASRLQPDVVEAGCQQKNISLEGSPDSIMSRFESPASAFYATERYMRFPQYDCQAGNYFCSQYSKSHDSHQSSGENYTNSGEQAEHSFGLRSTLESVVRPQFSYYKSFDKSDKGISSSSEQHDKFLDNPGVSLGNHFLVPFQVNQNRQVDCNPYNSSSADLGGFNSREEKRSPRFSLGGFPISSGKDLSTTLSSKTRIRWTQNLHKKFVECVNRLGGAEKATPKAILKLMDSDGLTIFHVKSHLQKYRSAKYIPDSSEGKAEKRTSTDDVSQLDVKTGTRIREALEVQIDVQRRLHEQLEIQENLQLRIEEQGKQLKMMFEQQQKTTNSLLNNQKLNITSLDESTFSLEDVVIWVETSEQMLSYGWKLSEPYHLELIFCPSRKIIGCLHIDLILCRPSSMEGISPWQDLEPATSTNITPSQFDQLASAFCTSECLLDFQLDDDDEIATCPSSSQVPVPNDAKMPSYQSSMGNVFDESSWQASLRPYLFSNQHHKYCEKTQKNLSTINLGGSTSISLERVQVPRDNATLIGGQLQPPSDRLNDPELESSTRHLGDGYSTGSGSGSSGPIFSSKKRIRWTQGLHEKFVKCVNSLGGAAKAKPKAILKMMETKGLTITQVKSHLQKYRSDKYLSECKQDKKPTINNMSQLVFCYGSNMEIKEAQQLQLDIEKYLHEHLEIQRNLQLQIEENGRRLELMLEQQQKTNKSLP</sequence>
<evidence type="ECO:0000256" key="4">
    <source>
        <dbReference type="ARBA" id="ARBA00023054"/>
    </source>
</evidence>
<dbReference type="Pfam" id="PF14379">
    <property type="entry name" value="Myb_CC_LHEQLE"/>
    <property type="match status" value="2"/>
</dbReference>
<dbReference type="OrthoDB" id="551907at2759"/>
<keyword evidence="10" id="KW-1185">Reference proteome</keyword>
<dbReference type="GO" id="GO:0005634">
    <property type="term" value="C:nucleus"/>
    <property type="evidence" value="ECO:0007669"/>
    <property type="project" value="UniProtKB-SubCell"/>
</dbReference>
<comment type="subcellular location">
    <subcellularLocation>
        <location evidence="1">Nucleus</location>
    </subcellularLocation>
</comment>
<name>A0A835MKV2_9ROSI</name>
<gene>
    <name evidence="9" type="ORF">SADUNF_Sadunf16G0042500</name>
</gene>
<dbReference type="FunFam" id="1.10.10.60:FF:000007">
    <property type="entry name" value="Two-component response regulator"/>
    <property type="match status" value="1"/>
</dbReference>
<protein>
    <recommendedName>
        <fullName evidence="8">HTH myb-type domain-containing protein</fullName>
    </recommendedName>
</protein>
<evidence type="ECO:0000256" key="3">
    <source>
        <dbReference type="ARBA" id="ARBA00023015"/>
    </source>
</evidence>
<comment type="similarity">
    <text evidence="2">Belongs to the MYB-CC family.</text>
</comment>
<dbReference type="InterPro" id="IPR025756">
    <property type="entry name" value="Myb_CC_LHEQLE"/>
</dbReference>